<dbReference type="AlphaFoldDB" id="A0AAN8P4I1"/>
<protein>
    <submittedName>
        <fullName evidence="2">Uncharacterized protein</fullName>
    </submittedName>
</protein>
<name>A0AAN8P4I1_POLSC</name>
<evidence type="ECO:0000256" key="1">
    <source>
        <dbReference type="SAM" id="MobiDB-lite"/>
    </source>
</evidence>
<feature type="compositionally biased region" description="Basic and acidic residues" evidence="1">
    <location>
        <begin position="18"/>
        <end position="27"/>
    </location>
</feature>
<evidence type="ECO:0000313" key="3">
    <source>
        <dbReference type="Proteomes" id="UP001372834"/>
    </source>
</evidence>
<reference evidence="2 3" key="1">
    <citation type="submission" date="2023-10" db="EMBL/GenBank/DDBJ databases">
        <title>Genomes of two closely related lineages of the louse Polyplax serrata with different host specificities.</title>
        <authorList>
            <person name="Martinu J."/>
            <person name="Tarabai H."/>
            <person name="Stefka J."/>
            <person name="Hypsa V."/>
        </authorList>
    </citation>
    <scope>NUCLEOTIDE SEQUENCE [LARGE SCALE GENOMIC DNA]</scope>
    <source>
        <strain evidence="2">HR10_N</strain>
    </source>
</reference>
<feature type="region of interest" description="Disordered" evidence="1">
    <location>
        <begin position="18"/>
        <end position="53"/>
    </location>
</feature>
<dbReference type="EMBL" id="JAWJWE010000045">
    <property type="protein sequence ID" value="KAK6617089.1"/>
    <property type="molecule type" value="Genomic_DNA"/>
</dbReference>
<proteinExistence type="predicted"/>
<evidence type="ECO:0000313" key="2">
    <source>
        <dbReference type="EMBL" id="KAK6617089.1"/>
    </source>
</evidence>
<feature type="region of interest" description="Disordered" evidence="1">
    <location>
        <begin position="73"/>
        <end position="102"/>
    </location>
</feature>
<gene>
    <name evidence="2" type="ORF">RUM43_014691</name>
</gene>
<feature type="compositionally biased region" description="Basic and acidic residues" evidence="1">
    <location>
        <begin position="88"/>
        <end position="102"/>
    </location>
</feature>
<dbReference type="Proteomes" id="UP001372834">
    <property type="component" value="Unassembled WGS sequence"/>
</dbReference>
<comment type="caution">
    <text evidence="2">The sequence shown here is derived from an EMBL/GenBank/DDBJ whole genome shotgun (WGS) entry which is preliminary data.</text>
</comment>
<organism evidence="2 3">
    <name type="scientific">Polyplax serrata</name>
    <name type="common">Common mouse louse</name>
    <dbReference type="NCBI Taxonomy" id="468196"/>
    <lineage>
        <taxon>Eukaryota</taxon>
        <taxon>Metazoa</taxon>
        <taxon>Ecdysozoa</taxon>
        <taxon>Arthropoda</taxon>
        <taxon>Hexapoda</taxon>
        <taxon>Insecta</taxon>
        <taxon>Pterygota</taxon>
        <taxon>Neoptera</taxon>
        <taxon>Paraneoptera</taxon>
        <taxon>Psocodea</taxon>
        <taxon>Troctomorpha</taxon>
        <taxon>Phthiraptera</taxon>
        <taxon>Anoplura</taxon>
        <taxon>Polyplacidae</taxon>
        <taxon>Polyplax</taxon>
    </lineage>
</organism>
<accession>A0AAN8P4I1</accession>
<feature type="compositionally biased region" description="Acidic residues" evidence="1">
    <location>
        <begin position="28"/>
        <end position="48"/>
    </location>
</feature>
<sequence>MDDEDGVRKWAIDNRIRSSDYGSCKDDDGVEEEEEEKDDDEDDDDDDNCNINDGKSLFSYVKRKSFALLQRVQRPRINGPPPRKLKRTVGETGRKMDGKNRGESVRPNVIFLLLKE</sequence>